<evidence type="ECO:0000313" key="2">
    <source>
        <dbReference type="Proteomes" id="UP001497680"/>
    </source>
</evidence>
<protein>
    <submittedName>
        <fullName evidence="1">Uncharacterized protein</fullName>
    </submittedName>
</protein>
<proteinExistence type="predicted"/>
<evidence type="ECO:0000313" key="1">
    <source>
        <dbReference type="EMBL" id="KAI6086005.1"/>
    </source>
</evidence>
<organism evidence="1 2">
    <name type="scientific">Hypoxylon rubiginosum</name>
    <dbReference type="NCBI Taxonomy" id="110542"/>
    <lineage>
        <taxon>Eukaryota</taxon>
        <taxon>Fungi</taxon>
        <taxon>Dikarya</taxon>
        <taxon>Ascomycota</taxon>
        <taxon>Pezizomycotina</taxon>
        <taxon>Sordariomycetes</taxon>
        <taxon>Xylariomycetidae</taxon>
        <taxon>Xylariales</taxon>
        <taxon>Hypoxylaceae</taxon>
        <taxon>Hypoxylon</taxon>
    </lineage>
</organism>
<name>A0ACC0D0Z4_9PEZI</name>
<comment type="caution">
    <text evidence="1">The sequence shown here is derived from an EMBL/GenBank/DDBJ whole genome shotgun (WGS) entry which is preliminary data.</text>
</comment>
<dbReference type="Proteomes" id="UP001497680">
    <property type="component" value="Unassembled WGS sequence"/>
</dbReference>
<reference evidence="1 2" key="1">
    <citation type="journal article" date="2022" name="New Phytol.">
        <title>Ecological generalism drives hyperdiversity of secondary metabolite gene clusters in xylarialean endophytes.</title>
        <authorList>
            <person name="Franco M.E.E."/>
            <person name="Wisecaver J.H."/>
            <person name="Arnold A.E."/>
            <person name="Ju Y.M."/>
            <person name="Slot J.C."/>
            <person name="Ahrendt S."/>
            <person name="Moore L.P."/>
            <person name="Eastman K.E."/>
            <person name="Scott K."/>
            <person name="Konkel Z."/>
            <person name="Mondo S.J."/>
            <person name="Kuo A."/>
            <person name="Hayes R.D."/>
            <person name="Haridas S."/>
            <person name="Andreopoulos B."/>
            <person name="Riley R."/>
            <person name="LaButti K."/>
            <person name="Pangilinan J."/>
            <person name="Lipzen A."/>
            <person name="Amirebrahimi M."/>
            <person name="Yan J."/>
            <person name="Adam C."/>
            <person name="Keymanesh K."/>
            <person name="Ng V."/>
            <person name="Louie K."/>
            <person name="Northen T."/>
            <person name="Drula E."/>
            <person name="Henrissat B."/>
            <person name="Hsieh H.M."/>
            <person name="Youens-Clark K."/>
            <person name="Lutzoni F."/>
            <person name="Miadlikowska J."/>
            <person name="Eastwood D.C."/>
            <person name="Hamelin R.C."/>
            <person name="Grigoriev I.V."/>
            <person name="U'Ren J.M."/>
        </authorList>
    </citation>
    <scope>NUCLEOTIDE SEQUENCE [LARGE SCALE GENOMIC DNA]</scope>
    <source>
        <strain evidence="1 2">ER1909</strain>
    </source>
</reference>
<sequence>MLSSIQREHPEALARPLKVDMAYPSHHIAGLDKEYLGLIESEDNLRLPESGPGRSNALFVSTANLISPIQFNSALSNLLAHDTGATTSLLLEIGPDSTLAKPMRQICVAVQQPCNYISSQVRGNNSAASFLSALCKLYQGSVPMNWKALFPEDRKTLSGLPQYPWDHSNGSFWFREPTFAGLADA</sequence>
<accession>A0ACC0D0Z4</accession>
<dbReference type="EMBL" id="MU394319">
    <property type="protein sequence ID" value="KAI6086005.1"/>
    <property type="molecule type" value="Genomic_DNA"/>
</dbReference>
<keyword evidence="2" id="KW-1185">Reference proteome</keyword>
<gene>
    <name evidence="1" type="ORF">F4821DRAFT_260298</name>
</gene>